<name>A0AAV8TUF7_9ROSI</name>
<proteinExistence type="predicted"/>
<reference evidence="1 2" key="1">
    <citation type="submission" date="2021-09" db="EMBL/GenBank/DDBJ databases">
        <title>Genomic insights and catalytic innovation underlie evolution of tropane alkaloids biosynthesis.</title>
        <authorList>
            <person name="Wang Y.-J."/>
            <person name="Tian T."/>
            <person name="Huang J.-P."/>
            <person name="Huang S.-X."/>
        </authorList>
    </citation>
    <scope>NUCLEOTIDE SEQUENCE [LARGE SCALE GENOMIC DNA]</scope>
    <source>
        <strain evidence="1">KIB-2018</strain>
        <tissue evidence="1">Leaf</tissue>
    </source>
</reference>
<dbReference type="PANTHER" id="PTHR34676:SF27">
    <property type="entry name" value="ASPARTYL-TRNA SYNTHETASE"/>
    <property type="match status" value="1"/>
</dbReference>
<gene>
    <name evidence="1" type="ORF">K2173_008230</name>
</gene>
<dbReference type="AlphaFoldDB" id="A0AAV8TUF7"/>
<organism evidence="1 2">
    <name type="scientific">Erythroxylum novogranatense</name>
    <dbReference type="NCBI Taxonomy" id="1862640"/>
    <lineage>
        <taxon>Eukaryota</taxon>
        <taxon>Viridiplantae</taxon>
        <taxon>Streptophyta</taxon>
        <taxon>Embryophyta</taxon>
        <taxon>Tracheophyta</taxon>
        <taxon>Spermatophyta</taxon>
        <taxon>Magnoliopsida</taxon>
        <taxon>eudicotyledons</taxon>
        <taxon>Gunneridae</taxon>
        <taxon>Pentapetalae</taxon>
        <taxon>rosids</taxon>
        <taxon>fabids</taxon>
        <taxon>Malpighiales</taxon>
        <taxon>Erythroxylaceae</taxon>
        <taxon>Erythroxylum</taxon>
    </lineage>
</organism>
<dbReference type="Proteomes" id="UP001159364">
    <property type="component" value="Linkage Group LG03"/>
</dbReference>
<dbReference type="Pfam" id="PF14223">
    <property type="entry name" value="Retrotran_gag_2"/>
    <property type="match status" value="1"/>
</dbReference>
<dbReference type="EMBL" id="JAIWQS010000003">
    <property type="protein sequence ID" value="KAJ8769823.1"/>
    <property type="molecule type" value="Genomic_DNA"/>
</dbReference>
<evidence type="ECO:0000313" key="1">
    <source>
        <dbReference type="EMBL" id="KAJ8769823.1"/>
    </source>
</evidence>
<sequence>MRLFIEYTHVDLWDVIENGPYTPVDEDGNLILRTRWTADQKARIKLNSKAKFFLTCALSRSEYDKVHGCDIAKEMWDTLSIAHEGTNQVKESKISILVHQYELFKMKEEESIDQMFGRLQTIVNGLKALGRMYNNQDHVRKILRSLPKRWRPKVTTVQEAKDLSVLKLDELLGSLKIH</sequence>
<evidence type="ECO:0008006" key="3">
    <source>
        <dbReference type="Google" id="ProtNLM"/>
    </source>
</evidence>
<evidence type="ECO:0000313" key="2">
    <source>
        <dbReference type="Proteomes" id="UP001159364"/>
    </source>
</evidence>
<keyword evidence="2" id="KW-1185">Reference proteome</keyword>
<comment type="caution">
    <text evidence="1">The sequence shown here is derived from an EMBL/GenBank/DDBJ whole genome shotgun (WGS) entry which is preliminary data.</text>
</comment>
<accession>A0AAV8TUF7</accession>
<protein>
    <recommendedName>
        <fullName evidence="3">UBN2 domain-containing protein</fullName>
    </recommendedName>
</protein>
<dbReference type="PANTHER" id="PTHR34676">
    <property type="entry name" value="DUF4219 DOMAIN-CONTAINING PROTEIN-RELATED"/>
    <property type="match status" value="1"/>
</dbReference>